<dbReference type="AlphaFoldDB" id="A0A512E4N3"/>
<dbReference type="Pfam" id="PF05621">
    <property type="entry name" value="TniB"/>
    <property type="match status" value="1"/>
</dbReference>
<dbReference type="InterPro" id="IPR027417">
    <property type="entry name" value="P-loop_NTPase"/>
</dbReference>
<dbReference type="InterPro" id="IPR008868">
    <property type="entry name" value="TniB"/>
</dbReference>
<gene>
    <name evidence="1" type="ORF">SAE02_77910</name>
</gene>
<dbReference type="SUPFAM" id="SSF52540">
    <property type="entry name" value="P-loop containing nucleoside triphosphate hydrolases"/>
    <property type="match status" value="1"/>
</dbReference>
<dbReference type="Gene3D" id="3.40.50.300">
    <property type="entry name" value="P-loop containing nucleotide triphosphate hydrolases"/>
    <property type="match status" value="1"/>
</dbReference>
<dbReference type="Proteomes" id="UP000321523">
    <property type="component" value="Unassembled WGS sequence"/>
</dbReference>
<comment type="caution">
    <text evidence="1">The sequence shown here is derived from an EMBL/GenBank/DDBJ whole genome shotgun (WGS) entry which is preliminary data.</text>
</comment>
<name>A0A512E4N3_9PROT</name>
<keyword evidence="2" id="KW-1185">Reference proteome</keyword>
<accession>A0A512E4N3</accession>
<protein>
    <submittedName>
        <fullName evidence="1">Transposition protein TniB</fullName>
    </submittedName>
</protein>
<dbReference type="EMBL" id="BJYZ01000115">
    <property type="protein sequence ID" value="GEO43643.1"/>
    <property type="molecule type" value="Genomic_DNA"/>
</dbReference>
<evidence type="ECO:0000313" key="2">
    <source>
        <dbReference type="Proteomes" id="UP000321523"/>
    </source>
</evidence>
<evidence type="ECO:0000313" key="1">
    <source>
        <dbReference type="EMBL" id="GEO43643.1"/>
    </source>
</evidence>
<reference evidence="1 2" key="1">
    <citation type="submission" date="2019-07" db="EMBL/GenBank/DDBJ databases">
        <title>Whole genome shotgun sequence of Skermanella aerolata NBRC 106429.</title>
        <authorList>
            <person name="Hosoyama A."/>
            <person name="Uohara A."/>
            <person name="Ohji S."/>
            <person name="Ichikawa N."/>
        </authorList>
    </citation>
    <scope>NUCLEOTIDE SEQUENCE [LARGE SCALE GENOMIC DNA]</scope>
    <source>
        <strain evidence="1 2">NBRC 106429</strain>
    </source>
</reference>
<dbReference type="OrthoDB" id="14765at2"/>
<dbReference type="RefSeq" id="WP_044437696.1">
    <property type="nucleotide sequence ID" value="NZ_BJYZ01000115.1"/>
</dbReference>
<sequence>MTDHLRPEIRSQVDLPPTERAVLFRAPRWIGYDAAVEHLTAMTDRCRLPPHDRMRGFTVIGPFNNGKTMLVERFRQIMNAQQRSNRVYSVDVPGAPSLMRFLAALRRTFQAPSRSGSTLADREDQILTLLSNLKPAAIVLDEFHNVLDAAPRERKMIFAFLRAWGKLHVAPILVGDTRLRITIDLDEQMESRLDLLGLERWAFDESFLTLLDSLEAVLPLRHPSDLSGEELASLLYERTEGLIGRTTEVCGQAATLAMEEGVERITRAHVERVAPQPPSLRRPRDLSRLV</sequence>
<organism evidence="1 2">
    <name type="scientific">Skermanella aerolata</name>
    <dbReference type="NCBI Taxonomy" id="393310"/>
    <lineage>
        <taxon>Bacteria</taxon>
        <taxon>Pseudomonadati</taxon>
        <taxon>Pseudomonadota</taxon>
        <taxon>Alphaproteobacteria</taxon>
        <taxon>Rhodospirillales</taxon>
        <taxon>Azospirillaceae</taxon>
        <taxon>Skermanella</taxon>
    </lineage>
</organism>
<proteinExistence type="predicted"/>